<dbReference type="AlphaFoldDB" id="A0A6J4MYP8"/>
<dbReference type="EC" id="1.2.5.3" evidence="2"/>
<feature type="compositionally biased region" description="Low complexity" evidence="1">
    <location>
        <begin position="88"/>
        <end position="98"/>
    </location>
</feature>
<dbReference type="GO" id="GO:0008805">
    <property type="term" value="F:carbon-monoxide oxygenase activity"/>
    <property type="evidence" value="ECO:0007669"/>
    <property type="project" value="UniProtKB-EC"/>
</dbReference>
<feature type="non-terminal residue" evidence="2">
    <location>
        <position position="162"/>
    </location>
</feature>
<feature type="compositionally biased region" description="Low complexity" evidence="1">
    <location>
        <begin position="18"/>
        <end position="29"/>
    </location>
</feature>
<organism evidence="2">
    <name type="scientific">uncultured Nocardioidaceae bacterium</name>
    <dbReference type="NCBI Taxonomy" id="253824"/>
    <lineage>
        <taxon>Bacteria</taxon>
        <taxon>Bacillati</taxon>
        <taxon>Actinomycetota</taxon>
        <taxon>Actinomycetes</taxon>
        <taxon>Propionibacteriales</taxon>
        <taxon>Nocardioidaceae</taxon>
        <taxon>environmental samples</taxon>
    </lineage>
</organism>
<sequence length="162" mass="17570">DRAAARRTPLGQRCRAPGRGACAQVAQRRAAPRPPPDRDPRRLRARRVRVVHGAGRRSADALVPDAGRVRERLRDHHRRRARRRGRVARPGAAGVQGVPRAAVRVLHTGLPDHDHRWARGEPFADGGGGAGDDRREPLPVHGLPEHRRLGAAGGRAEGATAV</sequence>
<feature type="region of interest" description="Disordered" evidence="1">
    <location>
        <begin position="112"/>
        <end position="162"/>
    </location>
</feature>
<dbReference type="EMBL" id="CADCUK010000100">
    <property type="protein sequence ID" value="CAA9372817.1"/>
    <property type="molecule type" value="Genomic_DNA"/>
</dbReference>
<name>A0A6J4MYP8_9ACTN</name>
<evidence type="ECO:0000256" key="1">
    <source>
        <dbReference type="SAM" id="MobiDB-lite"/>
    </source>
</evidence>
<feature type="region of interest" description="Disordered" evidence="1">
    <location>
        <begin position="1"/>
        <end position="45"/>
    </location>
</feature>
<feature type="compositionally biased region" description="Basic residues" evidence="1">
    <location>
        <begin position="75"/>
        <end position="87"/>
    </location>
</feature>
<accession>A0A6J4MYP8</accession>
<evidence type="ECO:0000313" key="2">
    <source>
        <dbReference type="EMBL" id="CAA9372817.1"/>
    </source>
</evidence>
<feature type="compositionally biased region" description="Basic and acidic residues" evidence="1">
    <location>
        <begin position="131"/>
        <end position="148"/>
    </location>
</feature>
<keyword evidence="2" id="KW-0560">Oxidoreductase</keyword>
<gene>
    <name evidence="2" type="ORF">AVDCRST_MAG47-1396</name>
</gene>
<proteinExistence type="predicted"/>
<feature type="non-terminal residue" evidence="2">
    <location>
        <position position="1"/>
    </location>
</feature>
<protein>
    <submittedName>
        <fullName evidence="2">Aerobic carbon monoxide dehydrogenase (Quinone), small chain</fullName>
        <ecNumber evidence="2">1.2.5.3</ecNumber>
    </submittedName>
</protein>
<reference evidence="2" key="1">
    <citation type="submission" date="2020-02" db="EMBL/GenBank/DDBJ databases">
        <authorList>
            <person name="Meier V. D."/>
        </authorList>
    </citation>
    <scope>NUCLEOTIDE SEQUENCE</scope>
    <source>
        <strain evidence="2">AVDCRST_MAG47</strain>
    </source>
</reference>
<feature type="region of interest" description="Disordered" evidence="1">
    <location>
        <begin position="71"/>
        <end position="100"/>
    </location>
</feature>